<proteinExistence type="predicted"/>
<reference evidence="1" key="2">
    <citation type="journal article" date="2015" name="Fish Shellfish Immunol.">
        <title>Early steps in the European eel (Anguilla anguilla)-Vibrio vulnificus interaction in the gills: Role of the RtxA13 toxin.</title>
        <authorList>
            <person name="Callol A."/>
            <person name="Pajuelo D."/>
            <person name="Ebbesson L."/>
            <person name="Teles M."/>
            <person name="MacKenzie S."/>
            <person name="Amaro C."/>
        </authorList>
    </citation>
    <scope>NUCLEOTIDE SEQUENCE</scope>
</reference>
<dbReference type="AlphaFoldDB" id="A0A0E9WBY8"/>
<protein>
    <submittedName>
        <fullName evidence="1">Uncharacterized protein</fullName>
    </submittedName>
</protein>
<evidence type="ECO:0000313" key="1">
    <source>
        <dbReference type="EMBL" id="JAH87003.1"/>
    </source>
</evidence>
<organism evidence="1">
    <name type="scientific">Anguilla anguilla</name>
    <name type="common">European freshwater eel</name>
    <name type="synonym">Muraena anguilla</name>
    <dbReference type="NCBI Taxonomy" id="7936"/>
    <lineage>
        <taxon>Eukaryota</taxon>
        <taxon>Metazoa</taxon>
        <taxon>Chordata</taxon>
        <taxon>Craniata</taxon>
        <taxon>Vertebrata</taxon>
        <taxon>Euteleostomi</taxon>
        <taxon>Actinopterygii</taxon>
        <taxon>Neopterygii</taxon>
        <taxon>Teleostei</taxon>
        <taxon>Anguilliformes</taxon>
        <taxon>Anguillidae</taxon>
        <taxon>Anguilla</taxon>
    </lineage>
</organism>
<accession>A0A0E9WBY8</accession>
<reference evidence="1" key="1">
    <citation type="submission" date="2014-11" db="EMBL/GenBank/DDBJ databases">
        <authorList>
            <person name="Amaro Gonzalez C."/>
        </authorList>
    </citation>
    <scope>NUCLEOTIDE SEQUENCE</scope>
</reference>
<name>A0A0E9WBY8_ANGAN</name>
<dbReference type="EMBL" id="GBXM01021574">
    <property type="protein sequence ID" value="JAH87003.1"/>
    <property type="molecule type" value="Transcribed_RNA"/>
</dbReference>
<sequence>MQRSLVSPTFHYISTRQSSKLQKIQLYGILKDFNRFFCCQQDYNSMRRGSIIG</sequence>